<dbReference type="NCBIfam" id="TIGR00756">
    <property type="entry name" value="PPR"/>
    <property type="match status" value="1"/>
</dbReference>
<evidence type="ECO:0000313" key="3">
    <source>
        <dbReference type="EMBL" id="KAG2300201.1"/>
    </source>
</evidence>
<evidence type="ECO:0000313" key="4">
    <source>
        <dbReference type="Proteomes" id="UP000886595"/>
    </source>
</evidence>
<dbReference type="InterPro" id="IPR002885">
    <property type="entry name" value="PPR_rpt"/>
</dbReference>
<evidence type="ECO:0008006" key="5">
    <source>
        <dbReference type="Google" id="ProtNLM"/>
    </source>
</evidence>
<feature type="compositionally biased region" description="Acidic residues" evidence="2">
    <location>
        <begin position="16"/>
        <end position="31"/>
    </location>
</feature>
<dbReference type="EMBL" id="JAAMPC010000008">
    <property type="protein sequence ID" value="KAG2300201.1"/>
    <property type="molecule type" value="Genomic_DNA"/>
</dbReference>
<reference evidence="3 4" key="1">
    <citation type="submission" date="2020-02" db="EMBL/GenBank/DDBJ databases">
        <authorList>
            <person name="Ma Q."/>
            <person name="Huang Y."/>
            <person name="Song X."/>
            <person name="Pei D."/>
        </authorList>
    </citation>
    <scope>NUCLEOTIDE SEQUENCE [LARGE SCALE GENOMIC DNA]</scope>
    <source>
        <strain evidence="3">Sxm20200214</strain>
        <tissue evidence="3">Leaf</tissue>
    </source>
</reference>
<dbReference type="InterPro" id="IPR011990">
    <property type="entry name" value="TPR-like_helical_dom_sf"/>
</dbReference>
<keyword evidence="1" id="KW-0677">Repeat</keyword>
<accession>A0A8X7V577</accession>
<feature type="region of interest" description="Disordered" evidence="2">
    <location>
        <begin position="1"/>
        <end position="34"/>
    </location>
</feature>
<feature type="compositionally biased region" description="Basic residues" evidence="2">
    <location>
        <begin position="1"/>
        <end position="10"/>
    </location>
</feature>
<dbReference type="Gene3D" id="1.25.40.10">
    <property type="entry name" value="Tetratricopeptide repeat domain"/>
    <property type="match status" value="1"/>
</dbReference>
<sequence>MILQSRHHASPRFVDTDDDDSVESDDDEGDDDAGKVVEKLCGSAPKIKGMCRNEMFDDAFSFFSDMKVKAHPLNRPVYTMMIIMCYHGGRFVDGASYLVPIS</sequence>
<gene>
    <name evidence="3" type="ORF">Bca52824_036673</name>
</gene>
<dbReference type="Proteomes" id="UP000886595">
    <property type="component" value="Unassembled WGS sequence"/>
</dbReference>
<organism evidence="3 4">
    <name type="scientific">Brassica carinata</name>
    <name type="common">Ethiopian mustard</name>
    <name type="synonym">Abyssinian cabbage</name>
    <dbReference type="NCBI Taxonomy" id="52824"/>
    <lineage>
        <taxon>Eukaryota</taxon>
        <taxon>Viridiplantae</taxon>
        <taxon>Streptophyta</taxon>
        <taxon>Embryophyta</taxon>
        <taxon>Tracheophyta</taxon>
        <taxon>Spermatophyta</taxon>
        <taxon>Magnoliopsida</taxon>
        <taxon>eudicotyledons</taxon>
        <taxon>Gunneridae</taxon>
        <taxon>Pentapetalae</taxon>
        <taxon>rosids</taxon>
        <taxon>malvids</taxon>
        <taxon>Brassicales</taxon>
        <taxon>Brassicaceae</taxon>
        <taxon>Brassiceae</taxon>
        <taxon>Brassica</taxon>
    </lineage>
</organism>
<protein>
    <recommendedName>
        <fullName evidence="5">Pentatricopeptide repeat-containing protein</fullName>
    </recommendedName>
</protein>
<keyword evidence="4" id="KW-1185">Reference proteome</keyword>
<dbReference type="AlphaFoldDB" id="A0A8X7V577"/>
<comment type="caution">
    <text evidence="3">The sequence shown here is derived from an EMBL/GenBank/DDBJ whole genome shotgun (WGS) entry which is preliminary data.</text>
</comment>
<proteinExistence type="predicted"/>
<name>A0A8X7V577_BRACI</name>
<evidence type="ECO:0000256" key="2">
    <source>
        <dbReference type="SAM" id="MobiDB-lite"/>
    </source>
</evidence>
<evidence type="ECO:0000256" key="1">
    <source>
        <dbReference type="ARBA" id="ARBA00022737"/>
    </source>
</evidence>
<dbReference type="Pfam" id="PF13041">
    <property type="entry name" value="PPR_2"/>
    <property type="match status" value="1"/>
</dbReference>